<reference evidence="1" key="1">
    <citation type="journal article" date="2011" name="Environ. Microbiol.">
        <title>Genomic insights into the metabolic potential of the polycyclic aromatic hydrocarbon degrading sulfate-reducing Deltaproteobacterium N47.</title>
        <authorList>
            <person name="Bergmann F."/>
            <person name="Selesi D."/>
            <person name="Weinmaier T."/>
            <person name="Tischler P."/>
            <person name="Rattei T."/>
            <person name="Meckenstock R.U."/>
        </authorList>
    </citation>
    <scope>NUCLEOTIDE SEQUENCE</scope>
</reference>
<organism evidence="1">
    <name type="scientific">uncultured Desulfobacterium sp</name>
    <dbReference type="NCBI Taxonomy" id="201089"/>
    <lineage>
        <taxon>Bacteria</taxon>
        <taxon>Pseudomonadati</taxon>
        <taxon>Thermodesulfobacteriota</taxon>
        <taxon>Desulfobacteria</taxon>
        <taxon>Desulfobacterales</taxon>
        <taxon>Desulfobacteriaceae</taxon>
        <taxon>Desulfobacterium</taxon>
        <taxon>environmental samples</taxon>
    </lineage>
</organism>
<sequence length="87" mass="9787">MAKVYDTFVDDISTIKEGELITIAVRETDIYKTRVVKAVVASSKEKLPDGETLLLRYNRGYLRQGNWFIKIKEDVPGLLVKGAIGDN</sequence>
<proteinExistence type="predicted"/>
<name>E1YIW9_9BACT</name>
<dbReference type="EMBL" id="FR695876">
    <property type="protein sequence ID" value="CBX30513.1"/>
    <property type="molecule type" value="Genomic_DNA"/>
</dbReference>
<evidence type="ECO:0000313" key="1">
    <source>
        <dbReference type="EMBL" id="CBX30513.1"/>
    </source>
</evidence>
<accession>E1YIW9</accession>
<dbReference type="AlphaFoldDB" id="E1YIW9"/>
<protein>
    <submittedName>
        <fullName evidence="1">Uncharacterized protein</fullName>
    </submittedName>
</protein>
<gene>
    <name evidence="1" type="ORF">N47_K27530</name>
</gene>